<reference evidence="2" key="1">
    <citation type="journal article" date="2023" name="G3 (Bethesda)">
        <title>Genome assembly and association tests identify interacting loci associated with vigor, precocity, and sex in interspecific pistachio rootstocks.</title>
        <authorList>
            <person name="Palmer W."/>
            <person name="Jacygrad E."/>
            <person name="Sagayaradj S."/>
            <person name="Cavanaugh K."/>
            <person name="Han R."/>
            <person name="Bertier L."/>
            <person name="Beede B."/>
            <person name="Kafkas S."/>
            <person name="Golino D."/>
            <person name="Preece J."/>
            <person name="Michelmore R."/>
        </authorList>
    </citation>
    <scope>NUCLEOTIDE SEQUENCE [LARGE SCALE GENOMIC DNA]</scope>
</reference>
<sequence>MCRGSWFLFYSKRKRLHHFKDMLPELFIKHLMDSMIRKEVMVSVKCHHLVTIFSINYQQTSKESCY</sequence>
<name>A0ACC0X0F7_9ROSI</name>
<accession>A0ACC0X0F7</accession>
<organism evidence="1 2">
    <name type="scientific">Pistacia integerrima</name>
    <dbReference type="NCBI Taxonomy" id="434235"/>
    <lineage>
        <taxon>Eukaryota</taxon>
        <taxon>Viridiplantae</taxon>
        <taxon>Streptophyta</taxon>
        <taxon>Embryophyta</taxon>
        <taxon>Tracheophyta</taxon>
        <taxon>Spermatophyta</taxon>
        <taxon>Magnoliopsida</taxon>
        <taxon>eudicotyledons</taxon>
        <taxon>Gunneridae</taxon>
        <taxon>Pentapetalae</taxon>
        <taxon>rosids</taxon>
        <taxon>malvids</taxon>
        <taxon>Sapindales</taxon>
        <taxon>Anacardiaceae</taxon>
        <taxon>Pistacia</taxon>
    </lineage>
</organism>
<keyword evidence="2" id="KW-1185">Reference proteome</keyword>
<evidence type="ECO:0000313" key="2">
    <source>
        <dbReference type="Proteomes" id="UP001163603"/>
    </source>
</evidence>
<gene>
    <name evidence="1" type="ORF">Pint_30234</name>
</gene>
<proteinExistence type="predicted"/>
<evidence type="ECO:0000313" key="1">
    <source>
        <dbReference type="EMBL" id="KAJ0007206.1"/>
    </source>
</evidence>
<dbReference type="EMBL" id="CM047750">
    <property type="protein sequence ID" value="KAJ0007206.1"/>
    <property type="molecule type" value="Genomic_DNA"/>
</dbReference>
<protein>
    <submittedName>
        <fullName evidence="1">Uncharacterized protein</fullName>
    </submittedName>
</protein>
<dbReference type="Proteomes" id="UP001163603">
    <property type="component" value="Chromosome 15"/>
</dbReference>
<comment type="caution">
    <text evidence="1">The sequence shown here is derived from an EMBL/GenBank/DDBJ whole genome shotgun (WGS) entry which is preliminary data.</text>
</comment>